<dbReference type="InterPro" id="IPR031211">
    <property type="entry name" value="Nestin"/>
</dbReference>
<feature type="compositionally biased region" description="Basic and acidic residues" evidence="5">
    <location>
        <begin position="861"/>
        <end position="879"/>
    </location>
</feature>
<feature type="coiled-coil region" evidence="4">
    <location>
        <begin position="22"/>
        <end position="77"/>
    </location>
</feature>
<dbReference type="SUPFAM" id="SSF64593">
    <property type="entry name" value="Intermediate filament protein, coiled coil region"/>
    <property type="match status" value="2"/>
</dbReference>
<reference evidence="7" key="2">
    <citation type="submission" date="2025-08" db="UniProtKB">
        <authorList>
            <consortium name="Ensembl"/>
        </authorList>
    </citation>
    <scope>IDENTIFICATION</scope>
</reference>
<protein>
    <submittedName>
        <fullName evidence="7">Nestin</fullName>
    </submittedName>
</protein>
<name>A0A3P9BRJ5_9CICH</name>
<feature type="compositionally biased region" description="Basic and acidic residues" evidence="5">
    <location>
        <begin position="712"/>
        <end position="722"/>
    </location>
</feature>
<comment type="similarity">
    <text evidence="3">Belongs to the intermediate filament family.</text>
</comment>
<feature type="coiled-coil region" evidence="4">
    <location>
        <begin position="106"/>
        <end position="147"/>
    </location>
</feature>
<evidence type="ECO:0000313" key="7">
    <source>
        <dbReference type="Ensembl" id="ENSMZEP00005012544.1"/>
    </source>
</evidence>
<feature type="compositionally biased region" description="Low complexity" evidence="5">
    <location>
        <begin position="1274"/>
        <end position="1283"/>
    </location>
</feature>
<accession>A0A3P9BRJ5</accession>
<dbReference type="PANTHER" id="PTHR47051:SF1">
    <property type="entry name" value="NESTIN"/>
    <property type="match status" value="1"/>
</dbReference>
<organism evidence="7 8">
    <name type="scientific">Maylandia zebra</name>
    <name type="common">zebra mbuna</name>
    <dbReference type="NCBI Taxonomy" id="106582"/>
    <lineage>
        <taxon>Eukaryota</taxon>
        <taxon>Metazoa</taxon>
        <taxon>Chordata</taxon>
        <taxon>Craniata</taxon>
        <taxon>Vertebrata</taxon>
        <taxon>Euteleostomi</taxon>
        <taxon>Actinopterygii</taxon>
        <taxon>Neopterygii</taxon>
        <taxon>Teleostei</taxon>
        <taxon>Neoteleostei</taxon>
        <taxon>Acanthomorphata</taxon>
        <taxon>Ovalentaria</taxon>
        <taxon>Cichlomorphae</taxon>
        <taxon>Cichliformes</taxon>
        <taxon>Cichlidae</taxon>
        <taxon>African cichlids</taxon>
        <taxon>Pseudocrenilabrinae</taxon>
        <taxon>Haplochromini</taxon>
        <taxon>Maylandia</taxon>
        <taxon>Maylandia zebra complex</taxon>
    </lineage>
</organism>
<dbReference type="CTD" id="10763"/>
<evidence type="ECO:0000256" key="5">
    <source>
        <dbReference type="SAM" id="MobiDB-lite"/>
    </source>
</evidence>
<dbReference type="InterPro" id="IPR039008">
    <property type="entry name" value="IF_rod_dom"/>
</dbReference>
<feature type="domain" description="IF rod" evidence="6">
    <location>
        <begin position="18"/>
        <end position="329"/>
    </location>
</feature>
<dbReference type="GO" id="GO:0031730">
    <property type="term" value="F:CCR5 chemokine receptor binding"/>
    <property type="evidence" value="ECO:0007669"/>
    <property type="project" value="TreeGrafter"/>
</dbReference>
<dbReference type="GO" id="GO:0030844">
    <property type="term" value="P:positive regulation of intermediate filament depolymerization"/>
    <property type="evidence" value="ECO:0007669"/>
    <property type="project" value="TreeGrafter"/>
</dbReference>
<dbReference type="RefSeq" id="XP_004560180.2">
    <property type="nucleotide sequence ID" value="XM_004560123.2"/>
</dbReference>
<feature type="region of interest" description="Disordered" evidence="5">
    <location>
        <begin position="656"/>
        <end position="688"/>
    </location>
</feature>
<dbReference type="Pfam" id="PF00038">
    <property type="entry name" value="Filament"/>
    <property type="match status" value="1"/>
</dbReference>
<dbReference type="Proteomes" id="UP000265160">
    <property type="component" value="LG11"/>
</dbReference>
<feature type="region of interest" description="Disordered" evidence="5">
    <location>
        <begin position="861"/>
        <end position="885"/>
    </location>
</feature>
<evidence type="ECO:0000313" key="8">
    <source>
        <dbReference type="Proteomes" id="UP000265160"/>
    </source>
</evidence>
<feature type="region of interest" description="Disordered" evidence="5">
    <location>
        <begin position="561"/>
        <end position="591"/>
    </location>
</feature>
<evidence type="ECO:0000256" key="2">
    <source>
        <dbReference type="ARBA" id="ARBA00023054"/>
    </source>
</evidence>
<evidence type="ECO:0000259" key="6">
    <source>
        <dbReference type="PROSITE" id="PS51842"/>
    </source>
</evidence>
<feature type="region of interest" description="Disordered" evidence="5">
    <location>
        <begin position="441"/>
        <end position="465"/>
    </location>
</feature>
<dbReference type="KEGG" id="mze:101479744"/>
<feature type="region of interest" description="Disordered" evidence="5">
    <location>
        <begin position="507"/>
        <end position="533"/>
    </location>
</feature>
<evidence type="ECO:0000256" key="1">
    <source>
        <dbReference type="ARBA" id="ARBA00022754"/>
    </source>
</evidence>
<dbReference type="PROSITE" id="PS00226">
    <property type="entry name" value="IF_ROD_1"/>
    <property type="match status" value="1"/>
</dbReference>
<evidence type="ECO:0000256" key="4">
    <source>
        <dbReference type="SAM" id="Coils"/>
    </source>
</evidence>
<keyword evidence="8" id="KW-1185">Reference proteome</keyword>
<dbReference type="InterPro" id="IPR018039">
    <property type="entry name" value="IF_conserved"/>
</dbReference>
<dbReference type="GeneTree" id="ENSGT00940000169377"/>
<feature type="region of interest" description="Disordered" evidence="5">
    <location>
        <begin position="709"/>
        <end position="813"/>
    </location>
</feature>
<sequence>MELHSLQRTTHTNHLGEEKQQMLNLNRRLGTYLNRVKLLEEENMLLAKEIQAMRHNNQGALTRRRGLEEELRQARLEVDAVWRDRVLTELEVGKLTEELQALDLWRQREAEEKVKAKTKLEQSRKELEEEQRAQIWLREKVNQLEHEMRLLIQTHGEDVTHLEATLTHSRATLSYTFSQKGNHTPNLLQLGHEYSQSATRAWQEAAEAYQDQLTRLEESLNQARSRLTQVGQEKRESQLKLQALEKEIISAQEIRQHLEKTVAQQTDKYSQEMQQLQEHLESLEVEKHELGQQINHIIMENRGLTQLKMSLGLEVATYRALLDGESLRGDVSVLNQPRNISITDAVFSSQGVKKNYQTQLSASRKTTSLSSIRSIAEPTVMSTTLFLSRKPVTSNETPKTSEECPDARKAETWETPYPKIMQDGAVENFRPQEVCEKVTYAEPLSPPNEPETNAKAPSGDEEADWNDVDVKCSDERPIVESVVSCQVESTLSTEQSFNDEVGRHQFTAPSYTPYHANLKEEPSSFPDESDEDVALLGEAEEQYKQQDPLDACVREVCTGKDTGHIQEESSDSETEAVLEPTPESRPCSPESQCVFNQAVDKNLDENVTNDVDPTEIKQEISCSMIETNQMDVEDKLYPDGEEMDTWDSVIERKTDVKTDDCNTNDEVKGQHAEPEEDISAREQVNEQKGSIMQDFATVVQQGNIMTSSLIDKQADDQEHAALEQELVPLPDNEGDDDDEDSQNVSMSWKTEVEGDSYAQDNTLADTRPLIRYKSDETDANTQASHMDESESSEGEQEKKIGETGTGTWSESKAKKFGTMEDLCEEVEGETMDDEYNLSYTHIKDGDDDDGTTVSERVIQVNDKESAEEGIRDGREGHSDEETEELTEHMVPANVAYDEELETDKLVEQELENLCTDSYSAHFAQQQDGDQLLYTNDESDREITEEEEDMSYCETGTKVNHELVSSTTIIDQTSENPSVSDLADMTHHIDTVDVEDIHYEDQEVKDTPEKREEEGGPNVSMVTHADIAEDQSGFSKFMSSPEMEEINNSVDPNSVLLVTTDEENVQDMAAQDEVKDAFPLEVIGQSQEQDESDKDCQELPEAEWEVLGDPREDSEARDEIEYDDKCQKVPETTNEGDVIHQEEPLEIPNESTADENGIFKANDPANNGLNGLFSSGIKSDFWVSSLESGATGEPADACNEAAEQTNENLGFVDNLVWEITKNQNAFNGKSRVDIESALTTKSEHEQMDKQVKQVLGRNVSEGELVHSEESEAEAELWSSGEEPA</sequence>
<feature type="compositionally biased region" description="Basic and acidic residues" evidence="5">
    <location>
        <begin position="1107"/>
        <end position="1127"/>
    </location>
</feature>
<dbReference type="GO" id="GO:0005882">
    <property type="term" value="C:intermediate filament"/>
    <property type="evidence" value="ECO:0007669"/>
    <property type="project" value="UniProtKB-KW"/>
</dbReference>
<proteinExistence type="inferred from homology"/>
<feature type="compositionally biased region" description="Acidic residues" evidence="5">
    <location>
        <begin position="1087"/>
        <end position="1105"/>
    </location>
</feature>
<dbReference type="Gene3D" id="1.20.5.170">
    <property type="match status" value="1"/>
</dbReference>
<reference evidence="7" key="3">
    <citation type="submission" date="2025-09" db="UniProtKB">
        <authorList>
            <consortium name="Ensembl"/>
        </authorList>
    </citation>
    <scope>IDENTIFICATION</scope>
</reference>
<feature type="compositionally biased region" description="Basic and acidic residues" evidence="5">
    <location>
        <begin position="656"/>
        <end position="685"/>
    </location>
</feature>
<feature type="region of interest" description="Disordered" evidence="5">
    <location>
        <begin position="1260"/>
        <end position="1283"/>
    </location>
</feature>
<reference evidence="7 8" key="1">
    <citation type="journal article" date="2014" name="Nature">
        <title>The genomic substrate for adaptive radiation in African cichlid fish.</title>
        <authorList>
            <person name="Brawand D."/>
            <person name="Wagner C.E."/>
            <person name="Li Y.I."/>
            <person name="Malinsky M."/>
            <person name="Keller I."/>
            <person name="Fan S."/>
            <person name="Simakov O."/>
            <person name="Ng A.Y."/>
            <person name="Lim Z.W."/>
            <person name="Bezault E."/>
            <person name="Turner-Maier J."/>
            <person name="Johnson J."/>
            <person name="Alcazar R."/>
            <person name="Noh H.J."/>
            <person name="Russell P."/>
            <person name="Aken B."/>
            <person name="Alfoldi J."/>
            <person name="Amemiya C."/>
            <person name="Azzouzi N."/>
            <person name="Baroiller J.F."/>
            <person name="Barloy-Hubler F."/>
            <person name="Berlin A."/>
            <person name="Bloomquist R."/>
            <person name="Carleton K.L."/>
            <person name="Conte M.A."/>
            <person name="D'Cotta H."/>
            <person name="Eshel O."/>
            <person name="Gaffney L."/>
            <person name="Galibert F."/>
            <person name="Gante H.F."/>
            <person name="Gnerre S."/>
            <person name="Greuter L."/>
            <person name="Guyon R."/>
            <person name="Haddad N.S."/>
            <person name="Haerty W."/>
            <person name="Harris R.M."/>
            <person name="Hofmann H.A."/>
            <person name="Hourlier T."/>
            <person name="Hulata G."/>
            <person name="Jaffe D.B."/>
            <person name="Lara M."/>
            <person name="Lee A.P."/>
            <person name="MacCallum I."/>
            <person name="Mwaiko S."/>
            <person name="Nikaido M."/>
            <person name="Nishihara H."/>
            <person name="Ozouf-Costaz C."/>
            <person name="Penman D.J."/>
            <person name="Przybylski D."/>
            <person name="Rakotomanga M."/>
            <person name="Renn S.C.P."/>
            <person name="Ribeiro F.J."/>
            <person name="Ron M."/>
            <person name="Salzburger W."/>
            <person name="Sanchez-Pulido L."/>
            <person name="Santos M.E."/>
            <person name="Searle S."/>
            <person name="Sharpe T."/>
            <person name="Swofford R."/>
            <person name="Tan F.J."/>
            <person name="Williams L."/>
            <person name="Young S."/>
            <person name="Yin S."/>
            <person name="Okada N."/>
            <person name="Kocher T.D."/>
            <person name="Miska E.A."/>
            <person name="Lander E.S."/>
            <person name="Venkatesh B."/>
            <person name="Fernald R.D."/>
            <person name="Meyer A."/>
            <person name="Ponting C.P."/>
            <person name="Streelman J.T."/>
            <person name="Lindblad-Toh K."/>
            <person name="Seehausen O."/>
            <person name="Di Palma F."/>
        </authorList>
    </citation>
    <scope>NUCLEOTIDE SEQUENCE</scope>
</reference>
<dbReference type="SMART" id="SM01391">
    <property type="entry name" value="Filament"/>
    <property type="match status" value="1"/>
</dbReference>
<feature type="coiled-coil region" evidence="4">
    <location>
        <begin position="199"/>
        <end position="300"/>
    </location>
</feature>
<dbReference type="PROSITE" id="PS51842">
    <property type="entry name" value="IF_ROD_2"/>
    <property type="match status" value="1"/>
</dbReference>
<feature type="compositionally biased region" description="Acidic residues" evidence="5">
    <location>
        <begin position="732"/>
        <end position="741"/>
    </location>
</feature>
<evidence type="ECO:0000256" key="3">
    <source>
        <dbReference type="RuleBase" id="RU000685"/>
    </source>
</evidence>
<keyword evidence="1 3" id="KW-0403">Intermediate filament</keyword>
<dbReference type="GO" id="GO:0019215">
    <property type="term" value="F:intermediate filament binding"/>
    <property type="evidence" value="ECO:0007669"/>
    <property type="project" value="InterPro"/>
</dbReference>
<dbReference type="STRING" id="106582.ENSMZEP00005012544"/>
<dbReference type="Ensembl" id="ENSMZET00005012988.1">
    <property type="protein sequence ID" value="ENSMZEP00005012544.1"/>
    <property type="gene ID" value="ENSMZEG00005009427.1"/>
</dbReference>
<keyword evidence="2 4" id="KW-0175">Coiled coil</keyword>
<dbReference type="PANTHER" id="PTHR47051">
    <property type="entry name" value="NESTIN"/>
    <property type="match status" value="1"/>
</dbReference>
<feature type="region of interest" description="Disordered" evidence="5">
    <location>
        <begin position="1082"/>
        <end position="1161"/>
    </location>
</feature>